<dbReference type="Proteomes" id="UP000295741">
    <property type="component" value="Unassembled WGS sequence"/>
</dbReference>
<reference evidence="7 8" key="1">
    <citation type="submission" date="2019-03" db="EMBL/GenBank/DDBJ databases">
        <title>Genomic Encyclopedia of Archaeal and Bacterial Type Strains, Phase II (KMG-II): from individual species to whole genera.</title>
        <authorList>
            <person name="Goeker M."/>
        </authorList>
    </citation>
    <scope>NUCLEOTIDE SEQUENCE [LARGE SCALE GENOMIC DNA]</scope>
    <source>
        <strain evidence="7 8">DSM 28323</strain>
    </source>
</reference>
<dbReference type="GO" id="GO:0016020">
    <property type="term" value="C:membrane"/>
    <property type="evidence" value="ECO:0007669"/>
    <property type="project" value="UniProtKB-SubCell"/>
</dbReference>
<dbReference type="RefSeq" id="WP_133474823.1">
    <property type="nucleotide sequence ID" value="NZ_SNWP01000011.1"/>
</dbReference>
<feature type="transmembrane region" description="Helical" evidence="6">
    <location>
        <begin position="262"/>
        <end position="284"/>
    </location>
</feature>
<proteinExistence type="inferred from homology"/>
<dbReference type="AlphaFoldDB" id="A0A4R6IX44"/>
<keyword evidence="8" id="KW-1185">Reference proteome</keyword>
<evidence type="ECO:0000256" key="5">
    <source>
        <dbReference type="ARBA" id="ARBA00023136"/>
    </source>
</evidence>
<feature type="transmembrane region" description="Helical" evidence="6">
    <location>
        <begin position="197"/>
        <end position="219"/>
    </location>
</feature>
<dbReference type="InterPro" id="IPR002549">
    <property type="entry name" value="AI-2E-like"/>
</dbReference>
<dbReference type="PANTHER" id="PTHR21716">
    <property type="entry name" value="TRANSMEMBRANE PROTEIN"/>
    <property type="match status" value="1"/>
</dbReference>
<keyword evidence="5 6" id="KW-0472">Membrane</keyword>
<evidence type="ECO:0000256" key="3">
    <source>
        <dbReference type="ARBA" id="ARBA00022692"/>
    </source>
</evidence>
<dbReference type="EMBL" id="SNWP01000011">
    <property type="protein sequence ID" value="TDO26951.1"/>
    <property type="molecule type" value="Genomic_DNA"/>
</dbReference>
<dbReference type="OrthoDB" id="9773730at2"/>
<keyword evidence="4 6" id="KW-1133">Transmembrane helix</keyword>
<feature type="transmembrane region" description="Helical" evidence="6">
    <location>
        <begin position="304"/>
        <end position="330"/>
    </location>
</feature>
<name>A0A4R6IX44_9BACT</name>
<comment type="subcellular location">
    <subcellularLocation>
        <location evidence="1">Membrane</location>
        <topology evidence="1">Multi-pass membrane protein</topology>
    </subcellularLocation>
</comment>
<evidence type="ECO:0000256" key="2">
    <source>
        <dbReference type="ARBA" id="ARBA00009773"/>
    </source>
</evidence>
<comment type="caution">
    <text evidence="7">The sequence shown here is derived from an EMBL/GenBank/DDBJ whole genome shotgun (WGS) entry which is preliminary data.</text>
</comment>
<keyword evidence="3 6" id="KW-0812">Transmembrane</keyword>
<evidence type="ECO:0000256" key="6">
    <source>
        <dbReference type="SAM" id="Phobius"/>
    </source>
</evidence>
<accession>A0A4R6IX44</accession>
<organism evidence="7 8">
    <name type="scientific">Sediminibacterium goheungense</name>
    <dbReference type="NCBI Taxonomy" id="1086393"/>
    <lineage>
        <taxon>Bacteria</taxon>
        <taxon>Pseudomonadati</taxon>
        <taxon>Bacteroidota</taxon>
        <taxon>Chitinophagia</taxon>
        <taxon>Chitinophagales</taxon>
        <taxon>Chitinophagaceae</taxon>
        <taxon>Sediminibacterium</taxon>
    </lineage>
</organism>
<evidence type="ECO:0000256" key="4">
    <source>
        <dbReference type="ARBA" id="ARBA00022989"/>
    </source>
</evidence>
<protein>
    <submittedName>
        <fullName evidence="7">Putative PurR-regulated permease PerM</fullName>
    </submittedName>
</protein>
<comment type="similarity">
    <text evidence="2">Belongs to the autoinducer-2 exporter (AI-2E) (TC 2.A.86) family.</text>
</comment>
<sequence length="356" mass="40540">MQNSPDHKVNRLIFLVFILIIGSFLIYSLMAFFTAFLAAIMFYVLSKKPVEWLVKKKNWRRSWAAILVIFSSFFIILLPITVLSTMMYQEIATVATNFSAVTEPLTQLDNFLKKEIQFSLLSAQNLGKLQVYVTNFVSSALTQGANLFSSMIMMYFFLYFMIMNASRMEASIYLFLPFKRSQVALFGKELRAQTFSNAVGLPLIAVIQGLFAYIAFLITGMTDPGFWSVVVGFASVIPIVGTGLVWIPAGIYLLVIGQNWQGIFLFIWGAVVLSSMDNVVRFLLAKKMADVHPVITVLGVIIGLHYFGITGLIFGPLLISYFIILLRIYYQEYQRPAKQRKRKIQNNYFNLPFLRK</sequence>
<evidence type="ECO:0000313" key="7">
    <source>
        <dbReference type="EMBL" id="TDO26951.1"/>
    </source>
</evidence>
<evidence type="ECO:0000256" key="1">
    <source>
        <dbReference type="ARBA" id="ARBA00004141"/>
    </source>
</evidence>
<dbReference type="PANTHER" id="PTHR21716:SF4">
    <property type="entry name" value="TRANSMEMBRANE PROTEIN 245"/>
    <property type="match status" value="1"/>
</dbReference>
<feature type="transmembrane region" description="Helical" evidence="6">
    <location>
        <begin position="225"/>
        <end position="255"/>
    </location>
</feature>
<feature type="transmembrane region" description="Helical" evidence="6">
    <location>
        <begin position="12"/>
        <end position="45"/>
    </location>
</feature>
<dbReference type="Pfam" id="PF01594">
    <property type="entry name" value="AI-2E_transport"/>
    <property type="match status" value="1"/>
</dbReference>
<evidence type="ECO:0000313" key="8">
    <source>
        <dbReference type="Proteomes" id="UP000295741"/>
    </source>
</evidence>
<gene>
    <name evidence="7" type="ORF">BC659_2266</name>
</gene>
<feature type="transmembrane region" description="Helical" evidence="6">
    <location>
        <begin position="66"/>
        <end position="88"/>
    </location>
</feature>